<sequence>QQQEHQQLLSQQEVHDGHPSRDSFDLSGSENEHWDGYGNVNENENDTDDLDENHYRRDSDESHDDGDDNDAGHGRGGRRYHLPAPRRFRRFGTLPPIQNDSDDEEAEEYLYDSDEPVTIRFTDHGR</sequence>
<dbReference type="OrthoDB" id="9909019at2759"/>
<feature type="compositionally biased region" description="Low complexity" evidence="1">
    <location>
        <begin position="1"/>
        <end position="12"/>
    </location>
</feature>
<evidence type="ECO:0000313" key="2">
    <source>
        <dbReference type="EMBL" id="KAF9922304.1"/>
    </source>
</evidence>
<feature type="compositionally biased region" description="Basic residues" evidence="1">
    <location>
        <begin position="75"/>
        <end position="90"/>
    </location>
</feature>
<accession>A0A9P6LQ81</accession>
<reference evidence="2" key="1">
    <citation type="journal article" date="2020" name="Fungal Divers.">
        <title>Resolving the Mortierellaceae phylogeny through synthesis of multi-gene phylogenetics and phylogenomics.</title>
        <authorList>
            <person name="Vandepol N."/>
            <person name="Liber J."/>
            <person name="Desiro A."/>
            <person name="Na H."/>
            <person name="Kennedy M."/>
            <person name="Barry K."/>
            <person name="Grigoriev I.V."/>
            <person name="Miller A.N."/>
            <person name="O'Donnell K."/>
            <person name="Stajich J.E."/>
            <person name="Bonito G."/>
        </authorList>
    </citation>
    <scope>NUCLEOTIDE SEQUENCE</scope>
    <source>
        <strain evidence="2">MES-2147</strain>
    </source>
</reference>
<dbReference type="Proteomes" id="UP000749646">
    <property type="component" value="Unassembled WGS sequence"/>
</dbReference>
<comment type="caution">
    <text evidence="2">The sequence shown here is derived from an EMBL/GenBank/DDBJ whole genome shotgun (WGS) entry which is preliminary data.</text>
</comment>
<evidence type="ECO:0000256" key="1">
    <source>
        <dbReference type="SAM" id="MobiDB-lite"/>
    </source>
</evidence>
<evidence type="ECO:0000313" key="3">
    <source>
        <dbReference type="Proteomes" id="UP000749646"/>
    </source>
</evidence>
<proteinExistence type="predicted"/>
<organism evidence="2 3">
    <name type="scientific">Modicella reniformis</name>
    <dbReference type="NCBI Taxonomy" id="1440133"/>
    <lineage>
        <taxon>Eukaryota</taxon>
        <taxon>Fungi</taxon>
        <taxon>Fungi incertae sedis</taxon>
        <taxon>Mucoromycota</taxon>
        <taxon>Mortierellomycotina</taxon>
        <taxon>Mortierellomycetes</taxon>
        <taxon>Mortierellales</taxon>
        <taxon>Mortierellaceae</taxon>
        <taxon>Modicella</taxon>
    </lineage>
</organism>
<dbReference type="EMBL" id="JAAAHW010010877">
    <property type="protein sequence ID" value="KAF9922304.1"/>
    <property type="molecule type" value="Genomic_DNA"/>
</dbReference>
<feature type="region of interest" description="Disordered" evidence="1">
    <location>
        <begin position="1"/>
        <end position="126"/>
    </location>
</feature>
<dbReference type="AlphaFoldDB" id="A0A9P6LQ81"/>
<feature type="non-terminal residue" evidence="2">
    <location>
        <position position="1"/>
    </location>
</feature>
<gene>
    <name evidence="2" type="ORF">BGZ65_009704</name>
</gene>
<protein>
    <submittedName>
        <fullName evidence="2">Uncharacterized protein</fullName>
    </submittedName>
</protein>
<feature type="compositionally biased region" description="Basic and acidic residues" evidence="1">
    <location>
        <begin position="13"/>
        <end position="35"/>
    </location>
</feature>
<name>A0A9P6LQ81_9FUNG</name>
<keyword evidence="3" id="KW-1185">Reference proteome</keyword>
<feature type="compositionally biased region" description="Acidic residues" evidence="1">
    <location>
        <begin position="100"/>
        <end position="115"/>
    </location>
</feature>